<dbReference type="PROSITE" id="PS51318">
    <property type="entry name" value="TAT"/>
    <property type="match status" value="1"/>
</dbReference>
<dbReference type="InterPro" id="IPR051313">
    <property type="entry name" value="Bact_iron-sidero_bind"/>
</dbReference>
<dbReference type="PANTHER" id="PTHR30532:SF24">
    <property type="entry name" value="FERRIC ENTEROBACTIN-BINDING PERIPLASMIC PROTEIN FEPB"/>
    <property type="match status" value="1"/>
</dbReference>
<dbReference type="PANTHER" id="PTHR30532">
    <property type="entry name" value="IRON III DICITRATE-BINDING PERIPLASMIC PROTEIN"/>
    <property type="match status" value="1"/>
</dbReference>
<keyword evidence="4 6" id="KW-0732">Signal</keyword>
<feature type="region of interest" description="Disordered" evidence="5">
    <location>
        <begin position="38"/>
        <end position="62"/>
    </location>
</feature>
<evidence type="ECO:0000256" key="5">
    <source>
        <dbReference type="SAM" id="MobiDB-lite"/>
    </source>
</evidence>
<feature type="chain" id="PRO_5039660276" evidence="6">
    <location>
        <begin position="32"/>
        <end position="347"/>
    </location>
</feature>
<accession>W7IP71</accession>
<dbReference type="Pfam" id="PF01497">
    <property type="entry name" value="Peripla_BP_2"/>
    <property type="match status" value="1"/>
</dbReference>
<evidence type="ECO:0000256" key="3">
    <source>
        <dbReference type="ARBA" id="ARBA00022448"/>
    </source>
</evidence>
<dbReference type="GO" id="GO:0030288">
    <property type="term" value="C:outer membrane-bounded periplasmic space"/>
    <property type="evidence" value="ECO:0007669"/>
    <property type="project" value="TreeGrafter"/>
</dbReference>
<dbReference type="AlphaFoldDB" id="W7IP71"/>
<reference evidence="8 9" key="1">
    <citation type="journal article" date="2014" name="Genome Announc.">
        <title>Draft Genome Sequence of the Antitrypanosomally Active Sponge-Associated Bacterium Actinokineospora sp. Strain EG49.</title>
        <authorList>
            <person name="Harjes J."/>
            <person name="Ryu T."/>
            <person name="Abdelmohsen U.R."/>
            <person name="Moitinho-Silva L."/>
            <person name="Horn H."/>
            <person name="Ravasi T."/>
            <person name="Hentschel U."/>
        </authorList>
    </citation>
    <scope>NUCLEOTIDE SEQUENCE [LARGE SCALE GENOMIC DNA]</scope>
    <source>
        <strain evidence="8 9">EG49</strain>
    </source>
</reference>
<dbReference type="Proteomes" id="UP000019277">
    <property type="component" value="Unassembled WGS sequence"/>
</dbReference>
<dbReference type="SUPFAM" id="SSF53807">
    <property type="entry name" value="Helical backbone' metal receptor"/>
    <property type="match status" value="1"/>
</dbReference>
<comment type="caution">
    <text evidence="8">The sequence shown here is derived from an EMBL/GenBank/DDBJ whole genome shotgun (WGS) entry which is preliminary data.</text>
</comment>
<dbReference type="EMBL" id="AYXG01000087">
    <property type="protein sequence ID" value="EWC62178.1"/>
    <property type="molecule type" value="Genomic_DNA"/>
</dbReference>
<dbReference type="Gene3D" id="3.40.50.1980">
    <property type="entry name" value="Nitrogenase molybdenum iron protein domain"/>
    <property type="match status" value="2"/>
</dbReference>
<gene>
    <name evidence="8" type="ORF">UO65_2544</name>
</gene>
<dbReference type="GO" id="GO:1901678">
    <property type="term" value="P:iron coordination entity transport"/>
    <property type="evidence" value="ECO:0007669"/>
    <property type="project" value="UniProtKB-ARBA"/>
</dbReference>
<evidence type="ECO:0000313" key="8">
    <source>
        <dbReference type="EMBL" id="EWC62178.1"/>
    </source>
</evidence>
<comment type="similarity">
    <text evidence="2">Belongs to the bacterial solute-binding protein 8 family.</text>
</comment>
<dbReference type="OrthoDB" id="7941913at2"/>
<evidence type="ECO:0000256" key="2">
    <source>
        <dbReference type="ARBA" id="ARBA00008814"/>
    </source>
</evidence>
<dbReference type="eggNOG" id="COG0614">
    <property type="taxonomic scope" value="Bacteria"/>
</dbReference>
<dbReference type="RefSeq" id="WP_035281919.1">
    <property type="nucleotide sequence ID" value="NZ_AYXG01000087.1"/>
</dbReference>
<evidence type="ECO:0000259" key="7">
    <source>
        <dbReference type="Pfam" id="PF01497"/>
    </source>
</evidence>
<feature type="domain" description="Fe/B12 periplasmic-binding" evidence="7">
    <location>
        <begin position="111"/>
        <end position="318"/>
    </location>
</feature>
<feature type="signal peptide" evidence="6">
    <location>
        <begin position="1"/>
        <end position="31"/>
    </location>
</feature>
<feature type="compositionally biased region" description="Low complexity" evidence="5">
    <location>
        <begin position="38"/>
        <end position="54"/>
    </location>
</feature>
<comment type="subcellular location">
    <subcellularLocation>
        <location evidence="1">Cell envelope</location>
    </subcellularLocation>
</comment>
<evidence type="ECO:0000256" key="6">
    <source>
        <dbReference type="SAM" id="SignalP"/>
    </source>
</evidence>
<keyword evidence="3" id="KW-0813">Transport</keyword>
<dbReference type="InterPro" id="IPR006311">
    <property type="entry name" value="TAT_signal"/>
</dbReference>
<evidence type="ECO:0000256" key="4">
    <source>
        <dbReference type="ARBA" id="ARBA00022729"/>
    </source>
</evidence>
<dbReference type="InterPro" id="IPR002491">
    <property type="entry name" value="ABC_transptr_periplasmic_BD"/>
</dbReference>
<sequence>MTTFTSGRSRVPTRRRFLGLTAGALALGLLAACGDSGPGASADGSSTAAAPSGPWTFTDDRGKTVSLPQRPTRIVMQVNAAATLVDFGIKPTAVFGPQKLEDGKADPQAGDVDPGVVSVGTEFGEFNLEKYTEQRPELLVTIMYGESLWYIPEESQAAIEEKAPMVAIQLGGVSAAEGIAKFAKLAESLGADLNSAELAKAKKDFEDAGAALKAAAAAKPGLKVEVVQGTQDALLVGKPSFFSDLKYFTEQGVDIVAPTAGEQPTWDELSWERASTYPADLILTDARQFTLSQDELAKIPTWAQLPAVQAKQLGLWHAETPMSYQKLAPVIRELTGVIEKARADVVS</sequence>
<evidence type="ECO:0000256" key="1">
    <source>
        <dbReference type="ARBA" id="ARBA00004196"/>
    </source>
</evidence>
<organism evidence="8 9">
    <name type="scientific">Actinokineospora spheciospongiae</name>
    <dbReference type="NCBI Taxonomy" id="909613"/>
    <lineage>
        <taxon>Bacteria</taxon>
        <taxon>Bacillati</taxon>
        <taxon>Actinomycetota</taxon>
        <taxon>Actinomycetes</taxon>
        <taxon>Pseudonocardiales</taxon>
        <taxon>Pseudonocardiaceae</taxon>
        <taxon>Actinokineospora</taxon>
    </lineage>
</organism>
<keyword evidence="9" id="KW-1185">Reference proteome</keyword>
<proteinExistence type="inferred from homology"/>
<protein>
    <submittedName>
        <fullName evidence="8">Putative Desferrioxamine E transporter</fullName>
    </submittedName>
</protein>
<dbReference type="STRING" id="909613.UO65_2544"/>
<name>W7IP71_9PSEU</name>
<evidence type="ECO:0000313" key="9">
    <source>
        <dbReference type="Proteomes" id="UP000019277"/>
    </source>
</evidence>